<name>A0AAV7W9X9_PLEWA</name>
<accession>A0AAV7W9X9</accession>
<protein>
    <submittedName>
        <fullName evidence="2">Uncharacterized protein</fullName>
    </submittedName>
</protein>
<gene>
    <name evidence="2" type="ORF">NDU88_005023</name>
</gene>
<evidence type="ECO:0000313" key="2">
    <source>
        <dbReference type="EMBL" id="KAJ1209650.1"/>
    </source>
</evidence>
<evidence type="ECO:0000313" key="3">
    <source>
        <dbReference type="Proteomes" id="UP001066276"/>
    </source>
</evidence>
<dbReference type="Proteomes" id="UP001066276">
    <property type="component" value="Chromosome 1_2"/>
</dbReference>
<feature type="region of interest" description="Disordered" evidence="1">
    <location>
        <begin position="1"/>
        <end position="31"/>
    </location>
</feature>
<proteinExistence type="predicted"/>
<sequence>MPQSETAAPEEQQKQLEDLGGPSRMATLRWRRGERWGRRRELATVDFCPGGAPAPLLEKQQCDYGSGRGRASVA</sequence>
<dbReference type="AlphaFoldDB" id="A0AAV7W9X9"/>
<dbReference type="EMBL" id="JANPWB010000002">
    <property type="protein sequence ID" value="KAJ1209650.1"/>
    <property type="molecule type" value="Genomic_DNA"/>
</dbReference>
<evidence type="ECO:0000256" key="1">
    <source>
        <dbReference type="SAM" id="MobiDB-lite"/>
    </source>
</evidence>
<keyword evidence="3" id="KW-1185">Reference proteome</keyword>
<comment type="caution">
    <text evidence="2">The sequence shown here is derived from an EMBL/GenBank/DDBJ whole genome shotgun (WGS) entry which is preliminary data.</text>
</comment>
<organism evidence="2 3">
    <name type="scientific">Pleurodeles waltl</name>
    <name type="common">Iberian ribbed newt</name>
    <dbReference type="NCBI Taxonomy" id="8319"/>
    <lineage>
        <taxon>Eukaryota</taxon>
        <taxon>Metazoa</taxon>
        <taxon>Chordata</taxon>
        <taxon>Craniata</taxon>
        <taxon>Vertebrata</taxon>
        <taxon>Euteleostomi</taxon>
        <taxon>Amphibia</taxon>
        <taxon>Batrachia</taxon>
        <taxon>Caudata</taxon>
        <taxon>Salamandroidea</taxon>
        <taxon>Salamandridae</taxon>
        <taxon>Pleurodelinae</taxon>
        <taxon>Pleurodeles</taxon>
    </lineage>
</organism>
<feature type="region of interest" description="Disordered" evidence="1">
    <location>
        <begin position="52"/>
        <end position="74"/>
    </location>
</feature>
<reference evidence="2" key="1">
    <citation type="journal article" date="2022" name="bioRxiv">
        <title>Sequencing and chromosome-scale assembly of the giantPleurodeles waltlgenome.</title>
        <authorList>
            <person name="Brown T."/>
            <person name="Elewa A."/>
            <person name="Iarovenko S."/>
            <person name="Subramanian E."/>
            <person name="Araus A.J."/>
            <person name="Petzold A."/>
            <person name="Susuki M."/>
            <person name="Suzuki K.-i.T."/>
            <person name="Hayashi T."/>
            <person name="Toyoda A."/>
            <person name="Oliveira C."/>
            <person name="Osipova E."/>
            <person name="Leigh N.D."/>
            <person name="Simon A."/>
            <person name="Yun M.H."/>
        </authorList>
    </citation>
    <scope>NUCLEOTIDE SEQUENCE</scope>
    <source>
        <strain evidence="2">20211129_DDA</strain>
        <tissue evidence="2">Liver</tissue>
    </source>
</reference>